<proteinExistence type="inferred from homology"/>
<dbReference type="GO" id="GO:0016787">
    <property type="term" value="F:hydrolase activity"/>
    <property type="evidence" value="ECO:0007669"/>
    <property type="project" value="UniProtKB-KW"/>
</dbReference>
<organism evidence="5 6">
    <name type="scientific">Ramlibacter ginsenosidimutans</name>
    <dbReference type="NCBI Taxonomy" id="502333"/>
    <lineage>
        <taxon>Bacteria</taxon>
        <taxon>Pseudomonadati</taxon>
        <taxon>Pseudomonadota</taxon>
        <taxon>Betaproteobacteria</taxon>
        <taxon>Burkholderiales</taxon>
        <taxon>Comamonadaceae</taxon>
        <taxon>Ramlibacter</taxon>
    </lineage>
</organism>
<name>A0A934TXV2_9BURK</name>
<feature type="domain" description="Carboxylesterase type B" evidence="4">
    <location>
        <begin position="11"/>
        <end position="473"/>
    </location>
</feature>
<comment type="caution">
    <text evidence="5">The sequence shown here is derived from an EMBL/GenBank/DDBJ whole genome shotgun (WGS) entry which is preliminary data.</text>
</comment>
<sequence>MDRQAGSEYVTVETGAGTLRGRSAGDGGVFLGVPYAAPPVGPLRWRPPQAAPTWLGVRDALAFGPDFPQAANPRFRAPRQDEDCLYLNIWTPALGEDAQLPVLVWLHGGGFTGGSGSDLRSDGARLAAEGAVVVTLNYRSGLFGFLAHPALSAESQHGVSGNYGLLDQLAALAWIRTHIESFGGDRARITVFGVSAGSASISLLLASPLARSSFDRAILHSPGAARPLASLADAQQAGRKLGDDLAALRSLSASEVLARTSLLSPAVRGLTTPRVLRPIRDGWLLPEDERPAFQTGRMHRMPIIVGSNSDEGTTLTKSWPVDTLAAYQQQVDTNFGAAAAEAAALYPAHGDAEARAAVAAMFADTQFNYGTRLIAQCMARQEPRTWKYLFARRRPHQADGPHHGEEVAHAFGTLDRVAPGEQADFDARDEALSQVMRKAWVAFAANGDPNTAGVPPWDRYRIADDNHLVFGDAVTPGAAWRKPQLDFLERFYSR</sequence>
<evidence type="ECO:0000313" key="6">
    <source>
        <dbReference type="Proteomes" id="UP000630528"/>
    </source>
</evidence>
<dbReference type="Pfam" id="PF00135">
    <property type="entry name" value="COesterase"/>
    <property type="match status" value="1"/>
</dbReference>
<dbReference type="InterPro" id="IPR002018">
    <property type="entry name" value="CarbesteraseB"/>
</dbReference>
<dbReference type="EC" id="3.1.1.-" evidence="3"/>
<dbReference type="InterPro" id="IPR050309">
    <property type="entry name" value="Type-B_Carboxylest/Lipase"/>
</dbReference>
<dbReference type="AlphaFoldDB" id="A0A934TXV2"/>
<keyword evidence="6" id="KW-1185">Reference proteome</keyword>
<dbReference type="PROSITE" id="PS00122">
    <property type="entry name" value="CARBOXYLESTERASE_B_1"/>
    <property type="match status" value="1"/>
</dbReference>
<dbReference type="Proteomes" id="UP000630528">
    <property type="component" value="Unassembled WGS sequence"/>
</dbReference>
<dbReference type="EMBL" id="JAEPWM010000017">
    <property type="protein sequence ID" value="MBK6009266.1"/>
    <property type="molecule type" value="Genomic_DNA"/>
</dbReference>
<accession>A0A934TXV2</accession>
<gene>
    <name evidence="5" type="ORF">JJB11_24470</name>
</gene>
<comment type="similarity">
    <text evidence="1 3">Belongs to the type-B carboxylesterase/lipase family.</text>
</comment>
<dbReference type="PANTHER" id="PTHR11559">
    <property type="entry name" value="CARBOXYLESTERASE"/>
    <property type="match status" value="1"/>
</dbReference>
<evidence type="ECO:0000259" key="4">
    <source>
        <dbReference type="Pfam" id="PF00135"/>
    </source>
</evidence>
<reference evidence="5" key="1">
    <citation type="journal article" date="2012" name="J. Microbiol. Biotechnol.">
        <title>Ramlibacter ginsenosidimutans sp. nov., with ginsenoside-converting activity.</title>
        <authorList>
            <person name="Wang L."/>
            <person name="An D.S."/>
            <person name="Kim S.G."/>
            <person name="Jin F.X."/>
            <person name="Kim S.C."/>
            <person name="Lee S.T."/>
            <person name="Im W.T."/>
        </authorList>
    </citation>
    <scope>NUCLEOTIDE SEQUENCE</scope>
    <source>
        <strain evidence="5">KACC 17527</strain>
    </source>
</reference>
<evidence type="ECO:0000256" key="3">
    <source>
        <dbReference type="RuleBase" id="RU361235"/>
    </source>
</evidence>
<evidence type="ECO:0000256" key="2">
    <source>
        <dbReference type="ARBA" id="ARBA00022801"/>
    </source>
</evidence>
<dbReference type="SUPFAM" id="SSF53474">
    <property type="entry name" value="alpha/beta-Hydrolases"/>
    <property type="match status" value="1"/>
</dbReference>
<evidence type="ECO:0000313" key="5">
    <source>
        <dbReference type="EMBL" id="MBK6009266.1"/>
    </source>
</evidence>
<keyword evidence="2 3" id="KW-0378">Hydrolase</keyword>
<dbReference type="InterPro" id="IPR019826">
    <property type="entry name" value="Carboxylesterase_B_AS"/>
</dbReference>
<dbReference type="RefSeq" id="WP_201177730.1">
    <property type="nucleotide sequence ID" value="NZ_JAEPWM010000017.1"/>
</dbReference>
<dbReference type="InterPro" id="IPR029058">
    <property type="entry name" value="AB_hydrolase_fold"/>
</dbReference>
<evidence type="ECO:0000256" key="1">
    <source>
        <dbReference type="ARBA" id="ARBA00005964"/>
    </source>
</evidence>
<dbReference type="PROSITE" id="PS00941">
    <property type="entry name" value="CARBOXYLESTERASE_B_2"/>
    <property type="match status" value="1"/>
</dbReference>
<reference evidence="5" key="2">
    <citation type="submission" date="2021-01" db="EMBL/GenBank/DDBJ databases">
        <authorList>
            <person name="Kang M."/>
        </authorList>
    </citation>
    <scope>NUCLEOTIDE SEQUENCE</scope>
    <source>
        <strain evidence="5">KACC 17527</strain>
    </source>
</reference>
<protein>
    <recommendedName>
        <fullName evidence="3">Carboxylic ester hydrolase</fullName>
        <ecNumber evidence="3">3.1.1.-</ecNumber>
    </recommendedName>
</protein>
<dbReference type="InterPro" id="IPR019819">
    <property type="entry name" value="Carboxylesterase_B_CS"/>
</dbReference>
<dbReference type="Gene3D" id="3.40.50.1820">
    <property type="entry name" value="alpha/beta hydrolase"/>
    <property type="match status" value="1"/>
</dbReference>